<dbReference type="Pfam" id="PF13365">
    <property type="entry name" value="Trypsin_2"/>
    <property type="match status" value="1"/>
</dbReference>
<name>A0ABU2WJD0_9GAMM</name>
<dbReference type="SUPFAM" id="SSF50494">
    <property type="entry name" value="Trypsin-like serine proteases"/>
    <property type="match status" value="1"/>
</dbReference>
<sequence>MRNLSLVSLLLLATCPLATAASLTPASRLQMTRLASPDVAAALRREQAVPAGTPRPTLWALPVSGPLPTLADGEWETVDGTAVWRLPLEAAGAQSIGIAFSDLSLPDGAQLSVSSLDATQTHGPYTQADVRNGKLQLPIIEGEQLLLTAEVPAARRGSLSLAIARLDYGFRSFDEAEVAYKSGGCNEDVACSAGDTVRDQIRAVARYTVAQPAGTFFCSGTLLNNTAQDGRPYFLTADHCFRSSNGAFVGDPASIVLYWNYQASSCGGPRDGNISQSQFGTTLRANSLNSDFVLLELNQKPPSAYKVYYAGWDRSNAAPTSAIGIHHPQGDEKAISVEYDATTITDYGSDTTDTSANYIRIGNWDIGVTEGGSSGSALFNPEHRLVGTLTGGEAQCNILGTNDNDQPDWYGRFYAHWNGSAAAAGSVRSWLDPSGNGTTRLSGIDAADIGKEASDDGDGGSLPALLLLFGGAAVLRRRYRRSV</sequence>
<evidence type="ECO:0000313" key="2">
    <source>
        <dbReference type="EMBL" id="MDT0497966.1"/>
    </source>
</evidence>
<evidence type="ECO:0000313" key="3">
    <source>
        <dbReference type="Proteomes" id="UP001254608"/>
    </source>
</evidence>
<dbReference type="PANTHER" id="PTHR36234">
    <property type="entry name" value="LYSYL ENDOPEPTIDASE"/>
    <property type="match status" value="1"/>
</dbReference>
<comment type="caution">
    <text evidence="2">The sequence shown here is derived from an EMBL/GenBank/DDBJ whole genome shotgun (WGS) entry which is preliminary data.</text>
</comment>
<dbReference type="InterPro" id="IPR009003">
    <property type="entry name" value="Peptidase_S1_PA"/>
</dbReference>
<dbReference type="RefSeq" id="WP_311365356.1">
    <property type="nucleotide sequence ID" value="NZ_JAVRIC010000015.1"/>
</dbReference>
<reference evidence="2 3" key="1">
    <citation type="submission" date="2023-09" db="EMBL/GenBank/DDBJ databases">
        <authorList>
            <person name="Rey-Velasco X."/>
        </authorList>
    </citation>
    <scope>NUCLEOTIDE SEQUENCE [LARGE SCALE GENOMIC DNA]</scope>
    <source>
        <strain evidence="2 3">W345</strain>
    </source>
</reference>
<evidence type="ECO:0000256" key="1">
    <source>
        <dbReference type="SAM" id="SignalP"/>
    </source>
</evidence>
<proteinExistence type="predicted"/>
<gene>
    <name evidence="2" type="ORF">RM530_11415</name>
</gene>
<organism evidence="2 3">
    <name type="scientific">Banduia mediterranea</name>
    <dbReference type="NCBI Taxonomy" id="3075609"/>
    <lineage>
        <taxon>Bacteria</taxon>
        <taxon>Pseudomonadati</taxon>
        <taxon>Pseudomonadota</taxon>
        <taxon>Gammaproteobacteria</taxon>
        <taxon>Nevskiales</taxon>
        <taxon>Algiphilaceae</taxon>
        <taxon>Banduia</taxon>
    </lineage>
</organism>
<keyword evidence="1" id="KW-0732">Signal</keyword>
<dbReference type="PANTHER" id="PTHR36234:SF5">
    <property type="entry name" value="LYSYL ENDOPEPTIDASE"/>
    <property type="match status" value="1"/>
</dbReference>
<dbReference type="InterPro" id="IPR043504">
    <property type="entry name" value="Peptidase_S1_PA_chymotrypsin"/>
</dbReference>
<keyword evidence="3" id="KW-1185">Reference proteome</keyword>
<accession>A0ABU2WJD0</accession>
<protein>
    <submittedName>
        <fullName evidence="2">Trypsin-like peptidase domain-containing protein</fullName>
    </submittedName>
</protein>
<feature type="signal peptide" evidence="1">
    <location>
        <begin position="1"/>
        <end position="20"/>
    </location>
</feature>
<dbReference type="Proteomes" id="UP001254608">
    <property type="component" value="Unassembled WGS sequence"/>
</dbReference>
<dbReference type="EMBL" id="JAVRIC010000015">
    <property type="protein sequence ID" value="MDT0497966.1"/>
    <property type="molecule type" value="Genomic_DNA"/>
</dbReference>
<dbReference type="Gene3D" id="2.40.10.10">
    <property type="entry name" value="Trypsin-like serine proteases"/>
    <property type="match status" value="2"/>
</dbReference>
<feature type="chain" id="PRO_5045528774" evidence="1">
    <location>
        <begin position="21"/>
        <end position="483"/>
    </location>
</feature>